<sequence>MGNVTIVGQATEIMCNNTQVPHGGHQNTKTGKPVITTSNKAKCLA</sequence>
<protein>
    <recommendedName>
        <fullName evidence="3">PAAR domain-containing protein</fullName>
    </recommendedName>
</protein>
<proteinExistence type="predicted"/>
<reference evidence="2" key="1">
    <citation type="submission" date="2014-11" db="EMBL/GenBank/DDBJ databases">
        <authorList>
            <person name="Amaro Gonzalez C."/>
        </authorList>
    </citation>
    <scope>NUCLEOTIDE SEQUENCE</scope>
</reference>
<accession>A0A0E9SSN6</accession>
<evidence type="ECO:0008006" key="3">
    <source>
        <dbReference type="Google" id="ProtNLM"/>
    </source>
</evidence>
<name>A0A0E9SSN6_ANGAN</name>
<evidence type="ECO:0000313" key="2">
    <source>
        <dbReference type="EMBL" id="JAH44359.1"/>
    </source>
</evidence>
<organism evidence="2">
    <name type="scientific">Anguilla anguilla</name>
    <name type="common">European freshwater eel</name>
    <name type="synonym">Muraena anguilla</name>
    <dbReference type="NCBI Taxonomy" id="7936"/>
    <lineage>
        <taxon>Eukaryota</taxon>
        <taxon>Metazoa</taxon>
        <taxon>Chordata</taxon>
        <taxon>Craniata</taxon>
        <taxon>Vertebrata</taxon>
        <taxon>Euteleostomi</taxon>
        <taxon>Actinopterygii</taxon>
        <taxon>Neopterygii</taxon>
        <taxon>Teleostei</taxon>
        <taxon>Anguilliformes</taxon>
        <taxon>Anguillidae</taxon>
        <taxon>Anguilla</taxon>
    </lineage>
</organism>
<dbReference type="EMBL" id="GBXM01064218">
    <property type="protein sequence ID" value="JAH44359.1"/>
    <property type="molecule type" value="Transcribed_RNA"/>
</dbReference>
<reference evidence="2" key="2">
    <citation type="journal article" date="2015" name="Fish Shellfish Immunol.">
        <title>Early steps in the European eel (Anguilla anguilla)-Vibrio vulnificus interaction in the gills: Role of the RtxA13 toxin.</title>
        <authorList>
            <person name="Callol A."/>
            <person name="Pajuelo D."/>
            <person name="Ebbesson L."/>
            <person name="Teles M."/>
            <person name="MacKenzie S."/>
            <person name="Amaro C."/>
        </authorList>
    </citation>
    <scope>NUCLEOTIDE SEQUENCE</scope>
</reference>
<evidence type="ECO:0000256" key="1">
    <source>
        <dbReference type="SAM" id="MobiDB-lite"/>
    </source>
</evidence>
<feature type="region of interest" description="Disordered" evidence="1">
    <location>
        <begin position="18"/>
        <end position="45"/>
    </location>
</feature>
<dbReference type="AlphaFoldDB" id="A0A0E9SSN6"/>